<evidence type="ECO:0000256" key="7">
    <source>
        <dbReference type="ARBA" id="ARBA00023049"/>
    </source>
</evidence>
<keyword evidence="6" id="KW-0862">Zinc</keyword>
<dbReference type="CDD" id="cd08662">
    <property type="entry name" value="M13"/>
    <property type="match status" value="1"/>
</dbReference>
<dbReference type="PANTHER" id="PTHR11733">
    <property type="entry name" value="ZINC METALLOPROTEASE FAMILY M13 NEPRILYSIN-RELATED"/>
    <property type="match status" value="1"/>
</dbReference>
<dbReference type="Gene3D" id="3.40.390.10">
    <property type="entry name" value="Collagenase (Catalytic Domain)"/>
    <property type="match status" value="1"/>
</dbReference>
<dbReference type="InterPro" id="IPR000718">
    <property type="entry name" value="Peptidase_M13"/>
</dbReference>
<dbReference type="GO" id="GO:0005886">
    <property type="term" value="C:plasma membrane"/>
    <property type="evidence" value="ECO:0007669"/>
    <property type="project" value="TreeGrafter"/>
</dbReference>
<dbReference type="PROSITE" id="PS51885">
    <property type="entry name" value="NEPRILYSIN"/>
    <property type="match status" value="1"/>
</dbReference>
<keyword evidence="12" id="KW-1185">Reference proteome</keyword>
<dbReference type="InterPro" id="IPR008753">
    <property type="entry name" value="Peptidase_M13_N"/>
</dbReference>
<evidence type="ECO:0000259" key="10">
    <source>
        <dbReference type="Pfam" id="PF05649"/>
    </source>
</evidence>
<dbReference type="Proteomes" id="UP000676169">
    <property type="component" value="Chromosome"/>
</dbReference>
<dbReference type="EMBL" id="CP073100">
    <property type="protein sequence ID" value="QUE52873.1"/>
    <property type="molecule type" value="Genomic_DNA"/>
</dbReference>
<dbReference type="SUPFAM" id="SSF55486">
    <property type="entry name" value="Metalloproteases ('zincins'), catalytic domain"/>
    <property type="match status" value="1"/>
</dbReference>
<dbReference type="InterPro" id="IPR042089">
    <property type="entry name" value="Peptidase_M13_dom_2"/>
</dbReference>
<dbReference type="PRINTS" id="PR00786">
    <property type="entry name" value="NEPRILYSIN"/>
</dbReference>
<keyword evidence="8" id="KW-0732">Signal</keyword>
<keyword evidence="7" id="KW-0482">Metalloprotease</keyword>
<evidence type="ECO:0000256" key="1">
    <source>
        <dbReference type="ARBA" id="ARBA00001947"/>
    </source>
</evidence>
<keyword evidence="5" id="KW-0378">Hydrolase</keyword>
<name>A0A975J2J5_9BACT</name>
<dbReference type="Gene3D" id="1.10.1380.10">
    <property type="entry name" value="Neutral endopeptidase , domain2"/>
    <property type="match status" value="1"/>
</dbReference>
<organism evidence="11 12">
    <name type="scientific">Luteolibacter ambystomatis</name>
    <dbReference type="NCBI Taxonomy" id="2824561"/>
    <lineage>
        <taxon>Bacteria</taxon>
        <taxon>Pseudomonadati</taxon>
        <taxon>Verrucomicrobiota</taxon>
        <taxon>Verrucomicrobiia</taxon>
        <taxon>Verrucomicrobiales</taxon>
        <taxon>Verrucomicrobiaceae</taxon>
        <taxon>Luteolibacter</taxon>
    </lineage>
</organism>
<dbReference type="GO" id="GO:0016485">
    <property type="term" value="P:protein processing"/>
    <property type="evidence" value="ECO:0007669"/>
    <property type="project" value="TreeGrafter"/>
</dbReference>
<dbReference type="Pfam" id="PF01431">
    <property type="entry name" value="Peptidase_M13"/>
    <property type="match status" value="1"/>
</dbReference>
<reference evidence="11" key="1">
    <citation type="submission" date="2021-04" db="EMBL/GenBank/DDBJ databases">
        <title>Luteolibacter sp. 32A isolated from the skin of an Anderson's salamander (Ambystoma andersonii).</title>
        <authorList>
            <person name="Spergser J."/>
            <person name="Busse H.-J."/>
        </authorList>
    </citation>
    <scope>NUCLEOTIDE SEQUENCE</scope>
    <source>
        <strain evidence="11">32A</strain>
    </source>
</reference>
<accession>A0A975J2J5</accession>
<evidence type="ECO:0000256" key="5">
    <source>
        <dbReference type="ARBA" id="ARBA00022801"/>
    </source>
</evidence>
<dbReference type="GO" id="GO:0046872">
    <property type="term" value="F:metal ion binding"/>
    <property type="evidence" value="ECO:0007669"/>
    <property type="project" value="UniProtKB-KW"/>
</dbReference>
<dbReference type="RefSeq" id="WP_211634217.1">
    <property type="nucleotide sequence ID" value="NZ_CP073100.1"/>
</dbReference>
<dbReference type="KEGG" id="lamb:KBB96_08260"/>
<protein>
    <recommendedName>
        <fullName evidence="13">Peptidase M13</fullName>
    </recommendedName>
</protein>
<comment type="similarity">
    <text evidence="2">Belongs to the peptidase M13 family.</text>
</comment>
<proteinExistence type="inferred from homology"/>
<comment type="cofactor">
    <cofactor evidence="1">
        <name>Zn(2+)</name>
        <dbReference type="ChEBI" id="CHEBI:29105"/>
    </cofactor>
</comment>
<evidence type="ECO:0000259" key="9">
    <source>
        <dbReference type="Pfam" id="PF01431"/>
    </source>
</evidence>
<evidence type="ECO:0000256" key="8">
    <source>
        <dbReference type="SAM" id="SignalP"/>
    </source>
</evidence>
<evidence type="ECO:0000256" key="2">
    <source>
        <dbReference type="ARBA" id="ARBA00007357"/>
    </source>
</evidence>
<evidence type="ECO:0000256" key="6">
    <source>
        <dbReference type="ARBA" id="ARBA00022833"/>
    </source>
</evidence>
<keyword evidence="4" id="KW-0479">Metal-binding</keyword>
<evidence type="ECO:0000313" key="11">
    <source>
        <dbReference type="EMBL" id="QUE52873.1"/>
    </source>
</evidence>
<dbReference type="GO" id="GO:0004222">
    <property type="term" value="F:metalloendopeptidase activity"/>
    <property type="evidence" value="ECO:0007669"/>
    <property type="project" value="InterPro"/>
</dbReference>
<feature type="chain" id="PRO_5037547715" description="Peptidase M13" evidence="8">
    <location>
        <begin position="24"/>
        <end position="680"/>
    </location>
</feature>
<feature type="domain" description="Peptidase M13 N-terminal" evidence="10">
    <location>
        <begin position="53"/>
        <end position="424"/>
    </location>
</feature>
<evidence type="ECO:0008006" key="13">
    <source>
        <dbReference type="Google" id="ProtNLM"/>
    </source>
</evidence>
<evidence type="ECO:0000313" key="12">
    <source>
        <dbReference type="Proteomes" id="UP000676169"/>
    </source>
</evidence>
<keyword evidence="3" id="KW-0645">Protease</keyword>
<feature type="signal peptide" evidence="8">
    <location>
        <begin position="1"/>
        <end position="23"/>
    </location>
</feature>
<evidence type="ECO:0000256" key="3">
    <source>
        <dbReference type="ARBA" id="ARBA00022670"/>
    </source>
</evidence>
<feature type="domain" description="Peptidase M13 C-terminal" evidence="9">
    <location>
        <begin position="476"/>
        <end position="677"/>
    </location>
</feature>
<dbReference type="InterPro" id="IPR024079">
    <property type="entry name" value="MetalloPept_cat_dom_sf"/>
</dbReference>
<dbReference type="PANTHER" id="PTHR11733:SF167">
    <property type="entry name" value="FI17812P1-RELATED"/>
    <property type="match status" value="1"/>
</dbReference>
<sequence length="680" mass="75383">MKLHTRFSLAFAALMLATHSVSAEPDAPTVTTAAPRFGTWGFDLSGRNLEVKPGDDFYEYANGKFVERTVIPPDRVRFGNFDALSILSEARVKDILESAVKKPDAATAKIAAFFAAYMDEEKANSLGAKPIETDLAEIKGAATHEALVGVLANPGGFHRGVFGVGIGPDPKDPEHYRVSAGSGGLGLPDKDYYLKDSFAEIKGKYEAYMVEMLKLIGWPEPEARAKDILAFETRLAEVSWERAELRDRDKTYNPMTPDELAKFAEGYDFKRVLEVRGLGSVKRLVVSDKSAFPKKAKVFAETPLDVLKAWAAFGTADSAATYLSKPFVDAQFAFRAKTLSGQPEQQARWKRAVAATNEALGEEVGKVYVARYFPAESKAKMLDLVANVRKALAQRLDQLDWMGAETKKAAQDKLAKISVKIGYPDEFRDYSAYEVKADDLCGNLRRSGLFEWKHDLDRLDKTVDRKEWGMPPQKVNAYYNSTMNEIVFPAAILQPPFFDPDADPAVNYGGIGGVIGHEISHGFDDQGRKSNGDGVLKDWWTAEDARKFNERAEKLGAQYQSEEILPGEKINGKLTMGENIGDMGGINLALAAYRASLGGKPAPVIDGTTGDQRVFLGWAQVWRQKMREAALVKQLHTDPHSPAVARVNFVMRNVDAWYEAFNIRPGDKLYVKPEDRVRIW</sequence>
<gene>
    <name evidence="11" type="ORF">KBB96_08260</name>
</gene>
<dbReference type="AlphaFoldDB" id="A0A975J2J5"/>
<dbReference type="Pfam" id="PF05649">
    <property type="entry name" value="Peptidase_M13_N"/>
    <property type="match status" value="1"/>
</dbReference>
<evidence type="ECO:0000256" key="4">
    <source>
        <dbReference type="ARBA" id="ARBA00022723"/>
    </source>
</evidence>
<dbReference type="InterPro" id="IPR018497">
    <property type="entry name" value="Peptidase_M13_C"/>
</dbReference>